<name>A0ACC3C3G2_PYRYE</name>
<dbReference type="Proteomes" id="UP000798662">
    <property type="component" value="Chromosome 2"/>
</dbReference>
<evidence type="ECO:0000313" key="1">
    <source>
        <dbReference type="EMBL" id="KAK1864342.1"/>
    </source>
</evidence>
<organism evidence="1 2">
    <name type="scientific">Pyropia yezoensis</name>
    <name type="common">Susabi-nori</name>
    <name type="synonym">Porphyra yezoensis</name>
    <dbReference type="NCBI Taxonomy" id="2788"/>
    <lineage>
        <taxon>Eukaryota</taxon>
        <taxon>Rhodophyta</taxon>
        <taxon>Bangiophyceae</taxon>
        <taxon>Bangiales</taxon>
        <taxon>Bangiaceae</taxon>
        <taxon>Pyropia</taxon>
    </lineage>
</organism>
<evidence type="ECO:0000313" key="2">
    <source>
        <dbReference type="Proteomes" id="UP000798662"/>
    </source>
</evidence>
<gene>
    <name evidence="1" type="ORF">I4F81_006890</name>
</gene>
<proteinExistence type="predicted"/>
<accession>A0ACC3C3G2</accession>
<reference evidence="1" key="1">
    <citation type="submission" date="2019-11" db="EMBL/GenBank/DDBJ databases">
        <title>Nori genome reveals adaptations in red seaweeds to the harsh intertidal environment.</title>
        <authorList>
            <person name="Wang D."/>
            <person name="Mao Y."/>
        </authorList>
    </citation>
    <scope>NUCLEOTIDE SEQUENCE</scope>
    <source>
        <tissue evidence="1">Gametophyte</tissue>
    </source>
</reference>
<sequence length="686" mass="72701">MWATRSLQQVRALTAAESADEVSRLTASRAKGTLASLLGYLRSVAAEEPKVLMRLLAAVACMVVSKLLGISVTLLYRRAVDAVALASATTTSAGVAAAAVRSAVQILLAHGLVKVVVSVAHELRNAVFASSGQRLGRRVTRATFGHLHTLESAFHTSSRTGQLTRIVDRGTRAVQIIFRAALFSFVPSIFELSLVCGLLARRFTWPFAAVTLATFVVFLTFTLVQNNKMAITRARMNSVDNEASAKLVDSLTNYETVRVFDNAGFELERYDACLAAHEVAAVKSEWEFAVLNAGQSSIFACGLTGVLVLAAQGIAAGVMSVGDLVMAAALLQQLWVPLGFLGWQYRELKQSLIDMQNLFDVLARPARVRDAPGAPDLKVTGGEVVFENVSFAYGAGEPLVSSVEAAAVAATSANGAPKNGDVVAPDRASLETDARTASVVSNVSFRVPAGKTLAIVGSSGSGKSTTLRLLYRLYDLTSGRILIDGQDISQVTQASLREAIGIVSQDTVLFNESLYYNIAYGRPGASPTEVEAAARAAQVHDAIMAMPAGYDTLVGERGAKLSGGERQRVAIARCILKGAAILTLDEASAALDTATEQKVTAALAALGTDRTCLIVAHRLSTVVDADEILVMRDGSVVERGSHLELLARVPTSEYKRMWARQLAEKTKGAPTPGPDGDGVPAEARRQ</sequence>
<comment type="caution">
    <text evidence="1">The sequence shown here is derived from an EMBL/GenBank/DDBJ whole genome shotgun (WGS) entry which is preliminary data.</text>
</comment>
<protein>
    <submittedName>
        <fullName evidence="1">Uncharacterized protein</fullName>
    </submittedName>
</protein>
<dbReference type="EMBL" id="CM020619">
    <property type="protein sequence ID" value="KAK1864342.1"/>
    <property type="molecule type" value="Genomic_DNA"/>
</dbReference>
<keyword evidence="2" id="KW-1185">Reference proteome</keyword>